<feature type="region of interest" description="Disordered" evidence="14">
    <location>
        <begin position="189"/>
        <end position="249"/>
    </location>
</feature>
<dbReference type="GO" id="GO:0005634">
    <property type="term" value="C:nucleus"/>
    <property type="evidence" value="ECO:0007669"/>
    <property type="project" value="UniProtKB-SubCell"/>
</dbReference>
<reference evidence="16 17" key="1">
    <citation type="journal article" date="2004" name="Nature">
        <title>Genome evolution in yeasts.</title>
        <authorList>
            <consortium name="Genolevures"/>
            <person name="Dujon B."/>
            <person name="Sherman D."/>
            <person name="Fischer G."/>
            <person name="Durrens P."/>
            <person name="Casaregola S."/>
            <person name="Lafontaine I."/>
            <person name="de Montigny J."/>
            <person name="Marck C."/>
            <person name="Neuveglise C."/>
            <person name="Talla E."/>
            <person name="Goffard N."/>
            <person name="Frangeul L."/>
            <person name="Aigle M."/>
            <person name="Anthouard V."/>
            <person name="Babour A."/>
            <person name="Barbe V."/>
            <person name="Barnay S."/>
            <person name="Blanchin S."/>
            <person name="Beckerich J.M."/>
            <person name="Beyne E."/>
            <person name="Bleykasten C."/>
            <person name="Boisrame A."/>
            <person name="Boyer J."/>
            <person name="Cattolico L."/>
            <person name="Confanioleri F."/>
            <person name="de Daruvar A."/>
            <person name="Despons L."/>
            <person name="Fabre E."/>
            <person name="Fairhead C."/>
            <person name="Ferry-Dumazet H."/>
            <person name="Groppi A."/>
            <person name="Hantraye F."/>
            <person name="Hennequin C."/>
            <person name="Jauniaux N."/>
            <person name="Joyet P."/>
            <person name="Kachouri R."/>
            <person name="Kerrest A."/>
            <person name="Koszul R."/>
            <person name="Lemaire M."/>
            <person name="Lesur I."/>
            <person name="Ma L."/>
            <person name="Muller H."/>
            <person name="Nicaud J.M."/>
            <person name="Nikolski M."/>
            <person name="Oztas S."/>
            <person name="Ozier-Kalogeropoulos O."/>
            <person name="Pellenz S."/>
            <person name="Potier S."/>
            <person name="Richard G.F."/>
            <person name="Straub M.L."/>
            <person name="Suleau A."/>
            <person name="Swennene D."/>
            <person name="Tekaia F."/>
            <person name="Wesolowski-Louvel M."/>
            <person name="Westhof E."/>
            <person name="Wirth B."/>
            <person name="Zeniou-Meyer M."/>
            <person name="Zivanovic I."/>
            <person name="Bolotin-Fukuhara M."/>
            <person name="Thierry A."/>
            <person name="Bouchier C."/>
            <person name="Caudron B."/>
            <person name="Scarpelli C."/>
            <person name="Gaillardin C."/>
            <person name="Weissenbach J."/>
            <person name="Wincker P."/>
            <person name="Souciet J.L."/>
        </authorList>
    </citation>
    <scope>NUCLEOTIDE SEQUENCE [LARGE SCALE GENOMIC DNA]</scope>
    <source>
        <strain evidence="17">ATCC 36239 / CBS 767 / BCRC 21394 / JCM 1990 / NBRC 0083 / IGC 2968</strain>
    </source>
</reference>
<comment type="catalytic activity">
    <reaction evidence="12">
        <text>a hydroperoxide + [thioredoxin]-dithiol = an alcohol + [thioredoxin]-disulfide + H2O</text>
        <dbReference type="Rhea" id="RHEA:62620"/>
        <dbReference type="Rhea" id="RHEA-COMP:10698"/>
        <dbReference type="Rhea" id="RHEA-COMP:10700"/>
        <dbReference type="ChEBI" id="CHEBI:15377"/>
        <dbReference type="ChEBI" id="CHEBI:29950"/>
        <dbReference type="ChEBI" id="CHEBI:30879"/>
        <dbReference type="ChEBI" id="CHEBI:35924"/>
        <dbReference type="ChEBI" id="CHEBI:50058"/>
        <dbReference type="EC" id="1.11.1.24"/>
    </reaction>
</comment>
<evidence type="ECO:0000256" key="3">
    <source>
        <dbReference type="ARBA" id="ARBA00013017"/>
    </source>
</evidence>
<dbReference type="SMR" id="Q6BQG0"/>
<comment type="subunit">
    <text evidence="2">Monomer.</text>
</comment>
<dbReference type="Gene3D" id="3.40.30.10">
    <property type="entry name" value="Glutaredoxin"/>
    <property type="match status" value="1"/>
</dbReference>
<evidence type="ECO:0000256" key="5">
    <source>
        <dbReference type="ARBA" id="ARBA00022862"/>
    </source>
</evidence>
<feature type="domain" description="Thioredoxin" evidence="15">
    <location>
        <begin position="43"/>
        <end position="183"/>
    </location>
</feature>
<dbReference type="InterPro" id="IPR050924">
    <property type="entry name" value="Peroxiredoxin_BCP/PrxQ"/>
</dbReference>
<feature type="compositionally biased region" description="Basic and acidic residues" evidence="14">
    <location>
        <begin position="200"/>
        <end position="211"/>
    </location>
</feature>
<dbReference type="GO" id="GO:0045454">
    <property type="term" value="P:cell redox homeostasis"/>
    <property type="evidence" value="ECO:0007669"/>
    <property type="project" value="EnsemblFungi"/>
</dbReference>
<dbReference type="OMA" id="CGFRDNF"/>
<evidence type="ECO:0000256" key="4">
    <source>
        <dbReference type="ARBA" id="ARBA00022559"/>
    </source>
</evidence>
<dbReference type="EC" id="1.11.1.24" evidence="3"/>
<proteinExistence type="inferred from homology"/>
<dbReference type="InterPro" id="IPR036249">
    <property type="entry name" value="Thioredoxin-like_sf"/>
</dbReference>
<keyword evidence="17" id="KW-1185">Reference proteome</keyword>
<dbReference type="InterPro" id="IPR013766">
    <property type="entry name" value="Thioredoxin_domain"/>
</dbReference>
<dbReference type="HOGENOM" id="CLU_042529_2_1_1"/>
<dbReference type="VEuPathDB" id="FungiDB:DEHA2E05544g"/>
<dbReference type="AlphaFoldDB" id="Q6BQG0"/>
<dbReference type="OrthoDB" id="338622at2759"/>
<keyword evidence="5" id="KW-0049">Antioxidant</keyword>
<keyword evidence="8" id="KW-0539">Nucleus</keyword>
<feature type="compositionally biased region" description="Polar residues" evidence="14">
    <location>
        <begin position="13"/>
        <end position="26"/>
    </location>
</feature>
<dbReference type="PROSITE" id="PS51352">
    <property type="entry name" value="THIOREDOXIN_2"/>
    <property type="match status" value="1"/>
</dbReference>
<name>Q6BQG0_DEBHA</name>
<dbReference type="PANTHER" id="PTHR42801:SF23">
    <property type="entry name" value="PEROXIREDOXIN DOT5"/>
    <property type="match status" value="1"/>
</dbReference>
<dbReference type="InParanoid" id="Q6BQG0"/>
<comment type="similarity">
    <text evidence="11">Belongs to the peroxiredoxin family. BCP/PrxQ subfamily.</text>
</comment>
<dbReference type="eggNOG" id="KOG0855">
    <property type="taxonomic scope" value="Eukaryota"/>
</dbReference>
<comment type="subcellular location">
    <subcellularLocation>
        <location evidence="1">Nucleus</location>
    </subcellularLocation>
</comment>
<evidence type="ECO:0000256" key="9">
    <source>
        <dbReference type="ARBA" id="ARBA00023284"/>
    </source>
</evidence>
<feature type="compositionally biased region" description="Polar residues" evidence="14">
    <location>
        <begin position="227"/>
        <end position="238"/>
    </location>
</feature>
<dbReference type="Pfam" id="PF00578">
    <property type="entry name" value="AhpC-TSA"/>
    <property type="match status" value="1"/>
</dbReference>
<protein>
    <recommendedName>
        <fullName evidence="3">thioredoxin-dependent peroxiredoxin</fullName>
        <ecNumber evidence="3">1.11.1.24</ecNumber>
    </recommendedName>
    <alternativeName>
        <fullName evidence="13">Nuclear thiol peroxidase</fullName>
    </alternativeName>
    <alternativeName>
        <fullName evidence="10">Thioredoxin peroxidase</fullName>
    </alternativeName>
</protein>
<evidence type="ECO:0000313" key="16">
    <source>
        <dbReference type="EMBL" id="CAG87787.1"/>
    </source>
</evidence>
<dbReference type="STRING" id="284592.Q6BQG0"/>
<accession>Q6BQG0</accession>
<organism evidence="16 17">
    <name type="scientific">Debaryomyces hansenii (strain ATCC 36239 / CBS 767 / BCRC 21394 / JCM 1990 / NBRC 0083 / IGC 2968)</name>
    <name type="common">Yeast</name>
    <name type="synonym">Torulaspora hansenii</name>
    <dbReference type="NCBI Taxonomy" id="284592"/>
    <lineage>
        <taxon>Eukaryota</taxon>
        <taxon>Fungi</taxon>
        <taxon>Dikarya</taxon>
        <taxon>Ascomycota</taxon>
        <taxon>Saccharomycotina</taxon>
        <taxon>Pichiomycetes</taxon>
        <taxon>Debaryomycetaceae</taxon>
        <taxon>Debaryomyces</taxon>
    </lineage>
</organism>
<dbReference type="KEGG" id="dha:DEHA2E05544g"/>
<dbReference type="FunCoup" id="Q6BQG0">
    <property type="interactions" value="34"/>
</dbReference>
<evidence type="ECO:0000256" key="14">
    <source>
        <dbReference type="SAM" id="MobiDB-lite"/>
    </source>
</evidence>
<gene>
    <name evidence="16" type="ordered locus">DEHA2E05544g</name>
</gene>
<dbReference type="EMBL" id="CR382137">
    <property type="protein sequence ID" value="CAG87787.1"/>
    <property type="molecule type" value="Genomic_DNA"/>
</dbReference>
<dbReference type="PANTHER" id="PTHR42801">
    <property type="entry name" value="THIOREDOXIN-DEPENDENT PEROXIDE REDUCTASE"/>
    <property type="match status" value="1"/>
</dbReference>
<evidence type="ECO:0000256" key="8">
    <source>
        <dbReference type="ARBA" id="ARBA00023242"/>
    </source>
</evidence>
<dbReference type="GO" id="GO:0008379">
    <property type="term" value="F:thioredoxin peroxidase activity"/>
    <property type="evidence" value="ECO:0007669"/>
    <property type="project" value="EnsemblFungi"/>
</dbReference>
<dbReference type="GO" id="GO:0005737">
    <property type="term" value="C:cytoplasm"/>
    <property type="evidence" value="ECO:0007669"/>
    <property type="project" value="TreeGrafter"/>
</dbReference>
<evidence type="ECO:0000256" key="1">
    <source>
        <dbReference type="ARBA" id="ARBA00004123"/>
    </source>
</evidence>
<evidence type="ECO:0000256" key="13">
    <source>
        <dbReference type="ARBA" id="ARBA00077538"/>
    </source>
</evidence>
<dbReference type="GeneID" id="2902175"/>
<feature type="region of interest" description="Disordered" evidence="14">
    <location>
        <begin position="1"/>
        <end position="43"/>
    </location>
</feature>
<keyword evidence="6" id="KW-0560">Oxidoreductase</keyword>
<dbReference type="RefSeq" id="XP_459560.1">
    <property type="nucleotide sequence ID" value="XM_459560.1"/>
</dbReference>
<dbReference type="Proteomes" id="UP000000599">
    <property type="component" value="Chromosome E"/>
</dbReference>
<dbReference type="GO" id="GO:0034599">
    <property type="term" value="P:cellular response to oxidative stress"/>
    <property type="evidence" value="ECO:0007669"/>
    <property type="project" value="EnsemblFungi"/>
</dbReference>
<dbReference type="FunFam" id="3.40.30.10:FF:000157">
    <property type="entry name" value="DOT5p Nuclear thiol peroxidase"/>
    <property type="match status" value="1"/>
</dbReference>
<evidence type="ECO:0000256" key="11">
    <source>
        <dbReference type="ARBA" id="ARBA00038489"/>
    </source>
</evidence>
<keyword evidence="7" id="KW-1015">Disulfide bond</keyword>
<dbReference type="InterPro" id="IPR000866">
    <property type="entry name" value="AhpC/TSA"/>
</dbReference>
<sequence>MPELRRSARVASKPTSSPTKETQIETQIEPPAKKAQTSSVKELQVGDKIPDMKLLDEEENEIDLLKEAEANKYVIIFAYPKASTPGCTRQVCGFQKNFGFLQKSNAKVYGLSADQPSAQKNFVTKQGLQYPLLSDPSRELIEILGAKKEPTGVKRSHWIFVDGLLKVKKIAISPEESFDSAKTDIESFIGTSSEDQQESSDPKPEDSESKGAEPNGLESKDSESKDALTSNEEAQPATSKGLEDELKAD</sequence>
<evidence type="ECO:0000313" key="17">
    <source>
        <dbReference type="Proteomes" id="UP000000599"/>
    </source>
</evidence>
<evidence type="ECO:0000259" key="15">
    <source>
        <dbReference type="PROSITE" id="PS51352"/>
    </source>
</evidence>
<evidence type="ECO:0000256" key="10">
    <source>
        <dbReference type="ARBA" id="ARBA00032824"/>
    </source>
</evidence>
<evidence type="ECO:0000256" key="12">
    <source>
        <dbReference type="ARBA" id="ARBA00049091"/>
    </source>
</evidence>
<evidence type="ECO:0000256" key="6">
    <source>
        <dbReference type="ARBA" id="ARBA00023002"/>
    </source>
</evidence>
<dbReference type="CDD" id="cd03017">
    <property type="entry name" value="PRX_BCP"/>
    <property type="match status" value="1"/>
</dbReference>
<dbReference type="SUPFAM" id="SSF52833">
    <property type="entry name" value="Thioredoxin-like"/>
    <property type="match status" value="1"/>
</dbReference>
<keyword evidence="9" id="KW-0676">Redox-active center</keyword>
<keyword evidence="4" id="KW-0575">Peroxidase</keyword>
<evidence type="ECO:0000256" key="2">
    <source>
        <dbReference type="ARBA" id="ARBA00011245"/>
    </source>
</evidence>
<evidence type="ECO:0000256" key="7">
    <source>
        <dbReference type="ARBA" id="ARBA00023157"/>
    </source>
</evidence>